<gene>
    <name evidence="2" type="ORF">VP01_3988g3</name>
</gene>
<feature type="region of interest" description="Disordered" evidence="1">
    <location>
        <begin position="83"/>
        <end position="122"/>
    </location>
</feature>
<dbReference type="VEuPathDB" id="FungiDB:VP01_3988g3"/>
<evidence type="ECO:0000313" key="2">
    <source>
        <dbReference type="EMBL" id="KNZ51359.1"/>
    </source>
</evidence>
<evidence type="ECO:0000313" key="3">
    <source>
        <dbReference type="Proteomes" id="UP000037035"/>
    </source>
</evidence>
<name>A0A0L6US91_9BASI</name>
<feature type="compositionally biased region" description="Basic and acidic residues" evidence="1">
    <location>
        <begin position="83"/>
        <end position="98"/>
    </location>
</feature>
<keyword evidence="3" id="KW-1185">Reference proteome</keyword>
<comment type="caution">
    <text evidence="2">The sequence shown here is derived from an EMBL/GenBank/DDBJ whole genome shotgun (WGS) entry which is preliminary data.</text>
</comment>
<proteinExistence type="predicted"/>
<feature type="compositionally biased region" description="Basic and acidic residues" evidence="1">
    <location>
        <begin position="108"/>
        <end position="122"/>
    </location>
</feature>
<reference evidence="2 3" key="1">
    <citation type="submission" date="2015-08" db="EMBL/GenBank/DDBJ databases">
        <title>Next Generation Sequencing and Analysis of the Genome of Puccinia sorghi L Schw, the Causal Agent of Maize Common Rust.</title>
        <authorList>
            <person name="Rochi L."/>
            <person name="Burguener G."/>
            <person name="Darino M."/>
            <person name="Turjanski A."/>
            <person name="Kreff E."/>
            <person name="Dieguez M.J."/>
            <person name="Sacco F."/>
        </authorList>
    </citation>
    <scope>NUCLEOTIDE SEQUENCE [LARGE SCALE GENOMIC DNA]</scope>
    <source>
        <strain evidence="2 3">RO10H11247</strain>
    </source>
</reference>
<protein>
    <submittedName>
        <fullName evidence="2">Uncharacterized protein</fullName>
    </submittedName>
</protein>
<accession>A0A0L6US91</accession>
<evidence type="ECO:0000256" key="1">
    <source>
        <dbReference type="SAM" id="MobiDB-lite"/>
    </source>
</evidence>
<dbReference type="Proteomes" id="UP000037035">
    <property type="component" value="Unassembled WGS sequence"/>
</dbReference>
<sequence length="140" mass="15919">MGYEAVIADSGNPLWNVILAEMQRDVVRELAHNKKLRQTKDGKGLIPKLDKLKDYMEASLSILALGLSTIATKKLATKWERWSPQEMHDGEDNKDNHIGFRLRQSQRLGDKEKEKPGQRKLRELVDSGAELKIMPEDVAV</sequence>
<dbReference type="EMBL" id="LAVV01009043">
    <property type="protein sequence ID" value="KNZ51359.1"/>
    <property type="molecule type" value="Genomic_DNA"/>
</dbReference>
<dbReference type="AlphaFoldDB" id="A0A0L6US91"/>
<organism evidence="2 3">
    <name type="scientific">Puccinia sorghi</name>
    <dbReference type="NCBI Taxonomy" id="27349"/>
    <lineage>
        <taxon>Eukaryota</taxon>
        <taxon>Fungi</taxon>
        <taxon>Dikarya</taxon>
        <taxon>Basidiomycota</taxon>
        <taxon>Pucciniomycotina</taxon>
        <taxon>Pucciniomycetes</taxon>
        <taxon>Pucciniales</taxon>
        <taxon>Pucciniaceae</taxon>
        <taxon>Puccinia</taxon>
    </lineage>
</organism>